<keyword evidence="1 5" id="KW-0378">Hydrolase</keyword>
<dbReference type="Proteomes" id="UP001363151">
    <property type="component" value="Unassembled WGS sequence"/>
</dbReference>
<feature type="transmembrane region" description="Helical" evidence="3">
    <location>
        <begin position="711"/>
        <end position="733"/>
    </location>
</feature>
<reference evidence="5 6" key="1">
    <citation type="submission" date="2024-03" db="EMBL/GenBank/DDBJ databases">
        <title>Aureococcus anophagefferens CCMP1851 and Kratosvirus quantuckense: Draft genome of a second virus-susceptible host strain in the model system.</title>
        <authorList>
            <person name="Chase E."/>
            <person name="Truchon A.R."/>
            <person name="Schepens W."/>
            <person name="Wilhelm S.W."/>
        </authorList>
    </citation>
    <scope>NUCLEOTIDE SEQUENCE [LARGE SCALE GENOMIC DNA]</scope>
    <source>
        <strain evidence="5 6">CCMP1851</strain>
    </source>
</reference>
<feature type="region of interest" description="Disordered" evidence="2">
    <location>
        <begin position="792"/>
        <end position="811"/>
    </location>
</feature>
<evidence type="ECO:0000259" key="4">
    <source>
        <dbReference type="Pfam" id="PF20434"/>
    </source>
</evidence>
<proteinExistence type="predicted"/>
<feature type="transmembrane region" description="Helical" evidence="3">
    <location>
        <begin position="822"/>
        <end position="844"/>
    </location>
</feature>
<dbReference type="Gene3D" id="3.40.50.1820">
    <property type="entry name" value="alpha/beta hydrolase"/>
    <property type="match status" value="1"/>
</dbReference>
<dbReference type="GO" id="GO:0016787">
    <property type="term" value="F:hydrolase activity"/>
    <property type="evidence" value="ECO:0007669"/>
    <property type="project" value="UniProtKB-KW"/>
</dbReference>
<keyword evidence="3" id="KW-0472">Membrane</keyword>
<sequence>METRESPRAARVSLVLRGLGHVVMSLSPFATYEALLLRYRALQAIGIEYRDIDAAAHTPTAQNVPYGDDARQMLDVYAPETAKDAPVLVFIHGGCWVGGDKSTVAPLGAALANEGVVVVAATHRALPECTMEAMCDDVAAAFAWTLANVGRFGGDAGRVALGGFSSGSLRGVACVDTGLYDPRLMAEARPRYANLAPNVVPFLHAAAASGAPDFYERVSPAFHAPTAALGSDVSVLVAVSTLHAAANGAQVERFAAALRRRCRRVDVVYSAADHHGVMDGLGDRDDAVFRKLNGFFAALASACTMGGGHEDHGDTVEHAKMKKKKTIRIAHRPDNHESEHPETYWELFYDLILVVVFMRLSAVKYNPSATGYATTVALFLSFWSSWSLLNVYLTKFAADDVLHRFFLAFHVVSSYVAATFLSHVDYEFFDFNHQATYFATATIVNRLGLVGVWAHVAARARHRERFMQDTGLKLLGLGLSIVLFGCTFALNPHVDPKASKCYDNFHERRALSEDGADADEGCHDGVTVAPKKMRTVALWLVAVLVEQLPTIYTCVGGSMHFCSERAGERMSAWIMLAFGESIVGMLDHEHTFAHIYLKVDVLTCLAVVSMAVLYFDTTHVHKLMEFLGDQGARYTQAAVMLLHGPLSMTVFLMGVGLKGLGYTVSNYEDLMSSTGCHTGDYKKINFPARPIRRLSEGGYTLDEINDMHKDYMWLTVTCMIVIVVACSLSGYLLPVRASFPRWRLHLGRLGSIFVILWTLHLAANEQTLNSECLKAASGDEGARRRLEDHADHDADHDDHADHDESGEAYADTDPLSDDGYSFMHSIIMLNILAFGAVFIGFVAVDHEREHTYDAFEEEGHGGEAVHVHDASEHREGREMAELGGEEGASTEV</sequence>
<dbReference type="InterPro" id="IPR019826">
    <property type="entry name" value="Carboxylesterase_B_AS"/>
</dbReference>
<keyword evidence="3" id="KW-0812">Transmembrane</keyword>
<protein>
    <submittedName>
        <fullName evidence="5">Carboxylic ester hydrolase</fullName>
    </submittedName>
</protein>
<evidence type="ECO:0000256" key="1">
    <source>
        <dbReference type="ARBA" id="ARBA00022801"/>
    </source>
</evidence>
<dbReference type="PANTHER" id="PTHR48081">
    <property type="entry name" value="AB HYDROLASE SUPERFAMILY PROTEIN C4A8.06C"/>
    <property type="match status" value="1"/>
</dbReference>
<dbReference type="PANTHER" id="PTHR48081:SF33">
    <property type="entry name" value="KYNURENINE FORMAMIDASE"/>
    <property type="match status" value="1"/>
</dbReference>
<feature type="transmembrane region" description="Helical" evidence="3">
    <location>
        <begin position="371"/>
        <end position="393"/>
    </location>
</feature>
<feature type="transmembrane region" description="Helical" evidence="3">
    <location>
        <begin position="436"/>
        <end position="458"/>
    </location>
</feature>
<evidence type="ECO:0000313" key="5">
    <source>
        <dbReference type="EMBL" id="KAK7235921.1"/>
    </source>
</evidence>
<dbReference type="InterPro" id="IPR050300">
    <property type="entry name" value="GDXG_lipolytic_enzyme"/>
</dbReference>
<dbReference type="Pfam" id="PF20434">
    <property type="entry name" value="BD-FAE"/>
    <property type="match status" value="1"/>
</dbReference>
<comment type="caution">
    <text evidence="5">The sequence shown here is derived from an EMBL/GenBank/DDBJ whole genome shotgun (WGS) entry which is preliminary data.</text>
</comment>
<feature type="transmembrane region" description="Helical" evidence="3">
    <location>
        <begin position="470"/>
        <end position="490"/>
    </location>
</feature>
<organism evidence="5 6">
    <name type="scientific">Aureococcus anophagefferens</name>
    <name type="common">Harmful bloom alga</name>
    <dbReference type="NCBI Taxonomy" id="44056"/>
    <lineage>
        <taxon>Eukaryota</taxon>
        <taxon>Sar</taxon>
        <taxon>Stramenopiles</taxon>
        <taxon>Ochrophyta</taxon>
        <taxon>Pelagophyceae</taxon>
        <taxon>Pelagomonadales</taxon>
        <taxon>Pelagomonadaceae</taxon>
        <taxon>Aureococcus</taxon>
    </lineage>
</organism>
<dbReference type="InterPro" id="IPR029058">
    <property type="entry name" value="AB_hydrolase_fold"/>
</dbReference>
<feature type="compositionally biased region" description="Basic and acidic residues" evidence="2">
    <location>
        <begin position="792"/>
        <end position="805"/>
    </location>
</feature>
<dbReference type="InterPro" id="IPR010640">
    <property type="entry name" value="Low_temperature_requirement_A"/>
</dbReference>
<evidence type="ECO:0000313" key="6">
    <source>
        <dbReference type="Proteomes" id="UP001363151"/>
    </source>
</evidence>
<feature type="domain" description="BD-FAE-like" evidence="4">
    <location>
        <begin position="74"/>
        <end position="168"/>
    </location>
</feature>
<gene>
    <name evidence="5" type="ORF">SO694_00065057</name>
</gene>
<feature type="transmembrane region" description="Helical" evidence="3">
    <location>
        <begin position="405"/>
        <end position="424"/>
    </location>
</feature>
<dbReference type="Pfam" id="PF06772">
    <property type="entry name" value="LtrA"/>
    <property type="match status" value="1"/>
</dbReference>
<keyword evidence="3" id="KW-1133">Transmembrane helix</keyword>
<evidence type="ECO:0000256" key="2">
    <source>
        <dbReference type="SAM" id="MobiDB-lite"/>
    </source>
</evidence>
<feature type="transmembrane region" description="Helical" evidence="3">
    <location>
        <begin position="745"/>
        <end position="763"/>
    </location>
</feature>
<feature type="transmembrane region" description="Helical" evidence="3">
    <location>
        <begin position="636"/>
        <end position="657"/>
    </location>
</feature>
<name>A0ABR1FQR2_AURAN</name>
<evidence type="ECO:0000256" key="3">
    <source>
        <dbReference type="SAM" id="Phobius"/>
    </source>
</evidence>
<dbReference type="InterPro" id="IPR049492">
    <property type="entry name" value="BD-FAE-like_dom"/>
</dbReference>
<keyword evidence="6" id="KW-1185">Reference proteome</keyword>
<dbReference type="PROSITE" id="PS00122">
    <property type="entry name" value="CARBOXYLESTERASE_B_1"/>
    <property type="match status" value="1"/>
</dbReference>
<accession>A0ABR1FQR2</accession>
<feature type="transmembrane region" description="Helical" evidence="3">
    <location>
        <begin position="592"/>
        <end position="615"/>
    </location>
</feature>
<dbReference type="SUPFAM" id="SSF53474">
    <property type="entry name" value="alpha/beta-Hydrolases"/>
    <property type="match status" value="1"/>
</dbReference>
<dbReference type="EMBL" id="JBBJCI010000288">
    <property type="protein sequence ID" value="KAK7235921.1"/>
    <property type="molecule type" value="Genomic_DNA"/>
</dbReference>